<evidence type="ECO:0000256" key="5">
    <source>
        <dbReference type="ARBA" id="ARBA00022840"/>
    </source>
</evidence>
<evidence type="ECO:0000256" key="8">
    <source>
        <dbReference type="ARBA" id="ARBA00047925"/>
    </source>
</evidence>
<dbReference type="Pfam" id="PF01513">
    <property type="entry name" value="NAD_kinase"/>
    <property type="match status" value="1"/>
</dbReference>
<accession>A0A1I0ZEN1</accession>
<dbReference type="EMBL" id="FOKG01000006">
    <property type="protein sequence ID" value="SFB23596.1"/>
    <property type="molecule type" value="Genomic_DNA"/>
</dbReference>
<protein>
    <recommendedName>
        <fullName evidence="9">NAD kinase</fullName>
        <ecNumber evidence="9">2.7.1.23</ecNumber>
    </recommendedName>
    <alternativeName>
        <fullName evidence="9">ATP-dependent NAD kinase</fullName>
    </alternativeName>
</protein>
<dbReference type="Gene3D" id="2.60.200.30">
    <property type="entry name" value="Probable inorganic polyphosphate/atp-NAD kinase, domain 2"/>
    <property type="match status" value="1"/>
</dbReference>
<keyword evidence="7 9" id="KW-0520">NAD</keyword>
<comment type="subcellular location">
    <subcellularLocation>
        <location evidence="9">Cytoplasm</location>
    </subcellularLocation>
</comment>
<dbReference type="Pfam" id="PF20143">
    <property type="entry name" value="NAD_kinase_C"/>
    <property type="match status" value="1"/>
</dbReference>
<dbReference type="InterPro" id="IPR002504">
    <property type="entry name" value="NADK"/>
</dbReference>
<dbReference type="AlphaFoldDB" id="A0A1I0ZEN1"/>
<feature type="binding site" evidence="9">
    <location>
        <position position="201"/>
    </location>
    <ligand>
        <name>NAD(+)</name>
        <dbReference type="ChEBI" id="CHEBI:57540"/>
    </ligand>
</feature>
<dbReference type="NCBIfam" id="NF002892">
    <property type="entry name" value="PRK03372.1"/>
    <property type="match status" value="1"/>
</dbReference>
<dbReference type="PANTHER" id="PTHR20275">
    <property type="entry name" value="NAD KINASE"/>
    <property type="match status" value="1"/>
</dbReference>
<dbReference type="STRING" id="490629.SAMN05216266_106332"/>
<evidence type="ECO:0000313" key="11">
    <source>
        <dbReference type="EMBL" id="SFB23596.1"/>
    </source>
</evidence>
<dbReference type="SUPFAM" id="SSF111331">
    <property type="entry name" value="NAD kinase/diacylglycerol kinase-like"/>
    <property type="match status" value="1"/>
</dbReference>
<evidence type="ECO:0000256" key="1">
    <source>
        <dbReference type="ARBA" id="ARBA00022490"/>
    </source>
</evidence>
<keyword evidence="12" id="KW-1185">Reference proteome</keyword>
<name>A0A1I0ZEN1_9PSEU</name>
<dbReference type="GO" id="GO:0046872">
    <property type="term" value="F:metal ion binding"/>
    <property type="evidence" value="ECO:0007669"/>
    <property type="project" value="UniProtKB-UniRule"/>
</dbReference>
<evidence type="ECO:0000256" key="2">
    <source>
        <dbReference type="ARBA" id="ARBA00022679"/>
    </source>
</evidence>
<comment type="similarity">
    <text evidence="9">Belongs to the NAD kinase family.</text>
</comment>
<feature type="binding site" evidence="9">
    <location>
        <begin position="190"/>
        <end position="191"/>
    </location>
    <ligand>
        <name>NAD(+)</name>
        <dbReference type="ChEBI" id="CHEBI:57540"/>
    </ligand>
</feature>
<comment type="cofactor">
    <cofactor evidence="9">
        <name>a divalent metal cation</name>
        <dbReference type="ChEBI" id="CHEBI:60240"/>
    </cofactor>
</comment>
<feature type="binding site" evidence="9">
    <location>
        <begin position="231"/>
        <end position="236"/>
    </location>
    <ligand>
        <name>NAD(+)</name>
        <dbReference type="ChEBI" id="CHEBI:57540"/>
    </ligand>
</feature>
<gene>
    <name evidence="9" type="primary">nadK</name>
    <name evidence="11" type="ORF">SAMN05216266_106332</name>
</gene>
<dbReference type="GO" id="GO:0051287">
    <property type="term" value="F:NAD binding"/>
    <property type="evidence" value="ECO:0007669"/>
    <property type="project" value="UniProtKB-ARBA"/>
</dbReference>
<evidence type="ECO:0000313" key="12">
    <source>
        <dbReference type="Proteomes" id="UP000243799"/>
    </source>
</evidence>
<dbReference type="EC" id="2.7.1.23" evidence="9"/>
<keyword evidence="6 9" id="KW-0521">NADP</keyword>
<comment type="function">
    <text evidence="9">Involved in the regulation of the intracellular balance of NAD and NADP, and is a key enzyme in the biosynthesis of NADP. Catalyzes specifically the phosphorylation on 2'-hydroxyl of the adenosine moiety of NAD to yield NADP.</text>
</comment>
<feature type="binding site" evidence="9">
    <location>
        <position position="220"/>
    </location>
    <ligand>
        <name>NAD(+)</name>
        <dbReference type="ChEBI" id="CHEBI:57540"/>
    </ligand>
</feature>
<evidence type="ECO:0000256" key="3">
    <source>
        <dbReference type="ARBA" id="ARBA00022741"/>
    </source>
</evidence>
<feature type="region of interest" description="Disordered" evidence="10">
    <location>
        <begin position="1"/>
        <end position="37"/>
    </location>
</feature>
<dbReference type="GO" id="GO:0003951">
    <property type="term" value="F:NAD+ kinase activity"/>
    <property type="evidence" value="ECO:0007669"/>
    <property type="project" value="UniProtKB-UniRule"/>
</dbReference>
<dbReference type="HAMAP" id="MF_00361">
    <property type="entry name" value="NAD_kinase"/>
    <property type="match status" value="1"/>
</dbReference>
<evidence type="ECO:0000256" key="4">
    <source>
        <dbReference type="ARBA" id="ARBA00022777"/>
    </source>
</evidence>
<organism evidence="11 12">
    <name type="scientific">Amycolatopsis marina</name>
    <dbReference type="NCBI Taxonomy" id="490629"/>
    <lineage>
        <taxon>Bacteria</taxon>
        <taxon>Bacillati</taxon>
        <taxon>Actinomycetota</taxon>
        <taxon>Actinomycetes</taxon>
        <taxon>Pseudonocardiales</taxon>
        <taxon>Pseudonocardiaceae</taxon>
        <taxon>Amycolatopsis</taxon>
    </lineage>
</organism>
<evidence type="ECO:0000256" key="9">
    <source>
        <dbReference type="HAMAP-Rule" id="MF_00361"/>
    </source>
</evidence>
<dbReference type="GO" id="GO:0006741">
    <property type="term" value="P:NADP+ biosynthetic process"/>
    <property type="evidence" value="ECO:0007669"/>
    <property type="project" value="UniProtKB-UniRule"/>
</dbReference>
<dbReference type="PANTHER" id="PTHR20275:SF0">
    <property type="entry name" value="NAD KINASE"/>
    <property type="match status" value="1"/>
</dbReference>
<dbReference type="FunFam" id="2.60.200.30:FF:000007">
    <property type="entry name" value="NAD kinase"/>
    <property type="match status" value="1"/>
</dbReference>
<dbReference type="InterPro" id="IPR017437">
    <property type="entry name" value="ATP-NAD_kinase_PpnK-typ_C"/>
</dbReference>
<proteinExistence type="inferred from homology"/>
<evidence type="ECO:0000256" key="6">
    <source>
        <dbReference type="ARBA" id="ARBA00022857"/>
    </source>
</evidence>
<keyword evidence="2 9" id="KW-0808">Transferase</keyword>
<feature type="active site" description="Proton acceptor" evidence="9">
    <location>
        <position position="116"/>
    </location>
</feature>
<comment type="caution">
    <text evidence="9">Lacks conserved residue(s) required for the propagation of feature annotation.</text>
</comment>
<keyword evidence="3 9" id="KW-0547">Nucleotide-binding</keyword>
<dbReference type="GO" id="GO:0005524">
    <property type="term" value="F:ATP binding"/>
    <property type="evidence" value="ECO:0007669"/>
    <property type="project" value="UniProtKB-KW"/>
</dbReference>
<evidence type="ECO:0000256" key="7">
    <source>
        <dbReference type="ARBA" id="ARBA00023027"/>
    </source>
</evidence>
<dbReference type="GO" id="GO:0005737">
    <property type="term" value="C:cytoplasm"/>
    <property type="evidence" value="ECO:0007669"/>
    <property type="project" value="UniProtKB-SubCell"/>
</dbReference>
<reference evidence="12" key="1">
    <citation type="submission" date="2016-10" db="EMBL/GenBank/DDBJ databases">
        <authorList>
            <person name="Varghese N."/>
            <person name="Submissions S."/>
        </authorList>
    </citation>
    <scope>NUCLEOTIDE SEQUENCE [LARGE SCALE GENOMIC DNA]</scope>
    <source>
        <strain evidence="12">CGMCC 4.3568</strain>
    </source>
</reference>
<feature type="binding site" evidence="9">
    <location>
        <position position="121"/>
    </location>
    <ligand>
        <name>NAD(+)</name>
        <dbReference type="ChEBI" id="CHEBI:57540"/>
    </ligand>
</feature>
<dbReference type="InterPro" id="IPR017438">
    <property type="entry name" value="ATP-NAD_kinase_N"/>
</dbReference>
<dbReference type="GO" id="GO:0019674">
    <property type="term" value="P:NAD+ metabolic process"/>
    <property type="evidence" value="ECO:0007669"/>
    <property type="project" value="InterPro"/>
</dbReference>
<comment type="catalytic activity">
    <reaction evidence="8 9">
        <text>NAD(+) + ATP = ADP + NADP(+) + H(+)</text>
        <dbReference type="Rhea" id="RHEA:18629"/>
        <dbReference type="ChEBI" id="CHEBI:15378"/>
        <dbReference type="ChEBI" id="CHEBI:30616"/>
        <dbReference type="ChEBI" id="CHEBI:57540"/>
        <dbReference type="ChEBI" id="CHEBI:58349"/>
        <dbReference type="ChEBI" id="CHEBI:456216"/>
        <dbReference type="EC" id="2.7.1.23"/>
    </reaction>
</comment>
<dbReference type="Gene3D" id="3.40.50.10330">
    <property type="entry name" value="Probable inorganic polyphosphate/atp-NAD kinase, domain 1"/>
    <property type="match status" value="1"/>
</dbReference>
<feature type="binding site" evidence="9">
    <location>
        <begin position="116"/>
        <end position="117"/>
    </location>
    <ligand>
        <name>NAD(+)</name>
        <dbReference type="ChEBI" id="CHEBI:57540"/>
    </ligand>
</feature>
<evidence type="ECO:0000256" key="10">
    <source>
        <dbReference type="SAM" id="MobiDB-lite"/>
    </source>
</evidence>
<dbReference type="InterPro" id="IPR016064">
    <property type="entry name" value="NAD/diacylglycerol_kinase_sf"/>
</dbReference>
<keyword evidence="1 9" id="KW-0963">Cytoplasm</keyword>
<feature type="compositionally biased region" description="Polar residues" evidence="10">
    <location>
        <begin position="16"/>
        <end position="30"/>
    </location>
</feature>
<dbReference type="Proteomes" id="UP000243799">
    <property type="component" value="Unassembled WGS sequence"/>
</dbReference>
<sequence length="343" mass="36255">MSQRAQENFGSRGRGDSSSQADTQSHSVGESSPGGGNGVVPAREILLVVHPDRDATRPAAREVAARLAAAGIRLRVVDSDVRDLLGPDGGGAACTVVAPGQDPAAGTELVLVLGGDGTLLRAAELARPAGVALLGVNLGRVGFLTEADSDALTETVQRVVERRYRVEERMTVDVTVHAEGREIARTWALNEASVEKCSRERILDALIAVDGRPVSSFGCDGVLCATPTGSTAYAFSAGGPVIWPEVEALLVVPSNAHAMFSRPLVVSRDSVITVEVDPDGLPAVLTCDGLRHLELPRGAVVQVVSGQVPVRLARLRDGPFTDRLVHKFALPVKGWRERHARMR</sequence>
<keyword evidence="4 9" id="KW-0418">Kinase</keyword>
<keyword evidence="5 9" id="KW-0067">ATP-binding</keyword>